<dbReference type="WBParaSite" id="HPLM_0000893101-mRNA-1">
    <property type="protein sequence ID" value="HPLM_0000893101-mRNA-1"/>
    <property type="gene ID" value="HPLM_0000893101"/>
</dbReference>
<dbReference type="PANTHER" id="PTHR11451:SF44">
    <property type="entry name" value="THREONINE--TRNA LIGASE, CHLOROPLASTIC_MITOCHONDRIAL 2"/>
    <property type="match status" value="1"/>
</dbReference>
<dbReference type="PRINTS" id="PR01047">
    <property type="entry name" value="TRNASYNTHTHR"/>
</dbReference>
<dbReference type="Gene3D" id="3.30.930.10">
    <property type="entry name" value="Bira Bifunctional Protein, Domain 2"/>
    <property type="match status" value="1"/>
</dbReference>
<dbReference type="Pfam" id="PF03129">
    <property type="entry name" value="HGTP_anticodon"/>
    <property type="match status" value="1"/>
</dbReference>
<feature type="domain" description="Anticodon-binding" evidence="2">
    <location>
        <begin position="199"/>
        <end position="259"/>
    </location>
</feature>
<name>A0A0N4WE77_HAEPC</name>
<sequence length="289" mass="33257">MVRNRRRRQSDCAEHEKSIQKQLCQRSYGLPYVNESGRTGWPLPQRIAFGHCQRLEREGFRFFDPASPGSPYWGARTTHAYNLWDATEKVLKEEFQRRGRTLKIREGAAPYYGPKINLMLRDPNGLYHIYGSIQLDVEMPEGFDLGYIGDDRKRHRPVLIHRAIVPPAETILAIISTQCGECASSMYCINPICPKDSKGVEANFECAGTLNRRIKNSIGSKPNFTLVVGRTEIANGTVNVRTRNDLVLGEFTIKEVLRQFRCFEEEYSTDRQCIEAFMRCRGPERSWFP</sequence>
<dbReference type="Proteomes" id="UP000268014">
    <property type="component" value="Unassembled WGS sequence"/>
</dbReference>
<keyword evidence="1" id="KW-0648">Protein biosynthesis</keyword>
<evidence type="ECO:0000259" key="2">
    <source>
        <dbReference type="Pfam" id="PF03129"/>
    </source>
</evidence>
<protein>
    <submittedName>
        <fullName evidence="5">HGTP_anticodon domain-containing protein</fullName>
    </submittedName>
</protein>
<evidence type="ECO:0000313" key="4">
    <source>
        <dbReference type="Proteomes" id="UP000268014"/>
    </source>
</evidence>
<dbReference type="InterPro" id="IPR004154">
    <property type="entry name" value="Anticodon-bd"/>
</dbReference>
<dbReference type="AlphaFoldDB" id="A0A0N4WE77"/>
<dbReference type="InterPro" id="IPR002320">
    <property type="entry name" value="Thr-tRNA-ligase_IIa"/>
</dbReference>
<dbReference type="Gene3D" id="3.40.50.800">
    <property type="entry name" value="Anticodon-binding domain"/>
    <property type="match status" value="1"/>
</dbReference>
<proteinExistence type="predicted"/>
<dbReference type="GO" id="GO:0004829">
    <property type="term" value="F:threonine-tRNA ligase activity"/>
    <property type="evidence" value="ECO:0007669"/>
    <property type="project" value="InterPro"/>
</dbReference>
<dbReference type="GO" id="GO:0005524">
    <property type="term" value="F:ATP binding"/>
    <property type="evidence" value="ECO:0007669"/>
    <property type="project" value="InterPro"/>
</dbReference>
<evidence type="ECO:0000256" key="1">
    <source>
        <dbReference type="ARBA" id="ARBA00022917"/>
    </source>
</evidence>
<dbReference type="OrthoDB" id="5423599at2759"/>
<dbReference type="InterPro" id="IPR036621">
    <property type="entry name" value="Anticodon-bd_dom_sf"/>
</dbReference>
<dbReference type="PANTHER" id="PTHR11451">
    <property type="entry name" value="THREONINE-TRNA LIGASE"/>
    <property type="match status" value="1"/>
</dbReference>
<dbReference type="OMA" id="YCINPIC"/>
<reference evidence="3 4" key="2">
    <citation type="submission" date="2018-11" db="EMBL/GenBank/DDBJ databases">
        <authorList>
            <consortium name="Pathogen Informatics"/>
        </authorList>
    </citation>
    <scope>NUCLEOTIDE SEQUENCE [LARGE SCALE GENOMIC DNA]</scope>
    <source>
        <strain evidence="3 4">MHpl1</strain>
    </source>
</reference>
<dbReference type="EMBL" id="UZAF01016960">
    <property type="protein sequence ID" value="VDO36165.1"/>
    <property type="molecule type" value="Genomic_DNA"/>
</dbReference>
<organism evidence="5">
    <name type="scientific">Haemonchus placei</name>
    <name type="common">Barber's pole worm</name>
    <dbReference type="NCBI Taxonomy" id="6290"/>
    <lineage>
        <taxon>Eukaryota</taxon>
        <taxon>Metazoa</taxon>
        <taxon>Ecdysozoa</taxon>
        <taxon>Nematoda</taxon>
        <taxon>Chromadorea</taxon>
        <taxon>Rhabditida</taxon>
        <taxon>Rhabditina</taxon>
        <taxon>Rhabditomorpha</taxon>
        <taxon>Strongyloidea</taxon>
        <taxon>Trichostrongylidae</taxon>
        <taxon>Haemonchus</taxon>
    </lineage>
</organism>
<dbReference type="STRING" id="6290.A0A0N4WE77"/>
<dbReference type="SUPFAM" id="SSF52954">
    <property type="entry name" value="Class II aaRS ABD-related"/>
    <property type="match status" value="1"/>
</dbReference>
<evidence type="ECO:0000313" key="3">
    <source>
        <dbReference type="EMBL" id="VDO36165.1"/>
    </source>
</evidence>
<dbReference type="GO" id="GO:0006435">
    <property type="term" value="P:threonyl-tRNA aminoacylation"/>
    <property type="evidence" value="ECO:0007669"/>
    <property type="project" value="InterPro"/>
</dbReference>
<reference evidence="5" key="1">
    <citation type="submission" date="2017-02" db="UniProtKB">
        <authorList>
            <consortium name="WormBaseParasite"/>
        </authorList>
    </citation>
    <scope>IDENTIFICATION</scope>
</reference>
<evidence type="ECO:0000313" key="5">
    <source>
        <dbReference type="WBParaSite" id="HPLM_0000893101-mRNA-1"/>
    </source>
</evidence>
<keyword evidence="4" id="KW-1185">Reference proteome</keyword>
<dbReference type="GO" id="GO:0005737">
    <property type="term" value="C:cytoplasm"/>
    <property type="evidence" value="ECO:0007669"/>
    <property type="project" value="InterPro"/>
</dbReference>
<accession>A0A0N4WE77</accession>
<gene>
    <name evidence="3" type="ORF">HPLM_LOCUS8923</name>
</gene>
<dbReference type="InterPro" id="IPR045864">
    <property type="entry name" value="aa-tRNA-synth_II/BPL/LPL"/>
</dbReference>
<dbReference type="SUPFAM" id="SSF55681">
    <property type="entry name" value="Class II aaRS and biotin synthetases"/>
    <property type="match status" value="1"/>
</dbReference>